<dbReference type="AlphaFoldDB" id="A0A2I1IMJ1"/>
<proteinExistence type="predicted"/>
<gene>
    <name evidence="1" type="ORF">CYJ19_05670</name>
</gene>
<dbReference type="Proteomes" id="UP000235122">
    <property type="component" value="Unassembled WGS sequence"/>
</dbReference>
<dbReference type="RefSeq" id="WP_024331783.1">
    <property type="nucleotide sequence ID" value="NZ_KQ955221.1"/>
</dbReference>
<name>A0A2I1IMJ1_9ACTO</name>
<protein>
    <submittedName>
        <fullName evidence="1">Uncharacterized protein</fullName>
    </submittedName>
</protein>
<organism evidence="1 2">
    <name type="scientific">Winkia neuii</name>
    <dbReference type="NCBI Taxonomy" id="33007"/>
    <lineage>
        <taxon>Bacteria</taxon>
        <taxon>Bacillati</taxon>
        <taxon>Actinomycetota</taxon>
        <taxon>Actinomycetes</taxon>
        <taxon>Actinomycetales</taxon>
        <taxon>Actinomycetaceae</taxon>
        <taxon>Winkia</taxon>
    </lineage>
</organism>
<reference evidence="1 2" key="1">
    <citation type="submission" date="2017-12" db="EMBL/GenBank/DDBJ databases">
        <title>Phylogenetic diversity of female urinary microbiome.</title>
        <authorList>
            <person name="Thomas-White K."/>
            <person name="Wolfe A.J."/>
        </authorList>
    </citation>
    <scope>NUCLEOTIDE SEQUENCE [LARGE SCALE GENOMIC DNA]</scope>
    <source>
        <strain evidence="1 2">UMB0402</strain>
    </source>
</reference>
<dbReference type="STRING" id="33007.HMPREF3198_00267"/>
<comment type="caution">
    <text evidence="1">The sequence shown here is derived from an EMBL/GenBank/DDBJ whole genome shotgun (WGS) entry which is preliminary data.</text>
</comment>
<evidence type="ECO:0000313" key="1">
    <source>
        <dbReference type="EMBL" id="PKY72335.1"/>
    </source>
</evidence>
<evidence type="ECO:0000313" key="2">
    <source>
        <dbReference type="Proteomes" id="UP000235122"/>
    </source>
</evidence>
<keyword evidence="2" id="KW-1185">Reference proteome</keyword>
<accession>A0A2I1IMJ1</accession>
<sequence>MREAISFQTGLPASAIGVDVKVILDEATSAEIDGLAQARTAEAELRKDVQERSSRLVKQLSSSWPSRRDIACLMGLSHQRVSQLANA</sequence>
<dbReference type="GeneID" id="35866875"/>
<dbReference type="EMBL" id="PKKO01000003">
    <property type="protein sequence ID" value="PKY72335.1"/>
    <property type="molecule type" value="Genomic_DNA"/>
</dbReference>